<protein>
    <submittedName>
        <fullName evidence="2">N-formylglutamate amidohydrolase</fullName>
    </submittedName>
</protein>
<evidence type="ECO:0000256" key="1">
    <source>
        <dbReference type="SAM" id="MobiDB-lite"/>
    </source>
</evidence>
<dbReference type="Gene3D" id="3.40.630.40">
    <property type="entry name" value="Zn-dependent exopeptidases"/>
    <property type="match status" value="1"/>
</dbReference>
<organism evidence="2 3">
    <name type="scientific">Caldovatus aquaticus</name>
    <dbReference type="NCBI Taxonomy" id="2865671"/>
    <lineage>
        <taxon>Bacteria</taxon>
        <taxon>Pseudomonadati</taxon>
        <taxon>Pseudomonadota</taxon>
        <taxon>Alphaproteobacteria</taxon>
        <taxon>Acetobacterales</taxon>
        <taxon>Roseomonadaceae</taxon>
        <taxon>Caldovatus</taxon>
    </lineage>
</organism>
<dbReference type="EMBL" id="JAHZUY010000013">
    <property type="protein sequence ID" value="MBW8269348.1"/>
    <property type="molecule type" value="Genomic_DNA"/>
</dbReference>
<dbReference type="SUPFAM" id="SSF53187">
    <property type="entry name" value="Zn-dependent exopeptidases"/>
    <property type="match status" value="1"/>
</dbReference>
<sequence>MDDLPSPVSSAEPTTATPAPPGGGEALPPFVLRRPDRQTAPLVFASPHSGADYPTDFLAAARLDPLTLRRSEDSFVDELFAAAPALGAPLIAATFPRVFCDVNREPWELDPAMFEGPLPAWVNTGSPRVGAGLGTIARVVATGEPVYRRKLAFAEAEARIQRYWQPYHDALAGLIAETRARFGCCLLIDCHSMPAHPAQAANPPDFVLGDAHGTACAPRATRFVEEVLTGLGYRVRRNDPYAGGYVTRHYGRPREGVHALQIEVARALYMDEGRIERGPGFPALRRSLTRLIARLAAADWSYLR</sequence>
<reference evidence="2 3" key="1">
    <citation type="submission" date="2021-08" db="EMBL/GenBank/DDBJ databases">
        <title>Caldovatus sediminis gen. nov., sp. nov., a moderately thermophilic bacterium isolated from a hot spring.</title>
        <authorList>
            <person name="Hu C.-J."/>
            <person name="Li W.-J."/>
            <person name="Xian W.-D."/>
        </authorList>
    </citation>
    <scope>NUCLEOTIDE SEQUENCE [LARGE SCALE GENOMIC DNA]</scope>
    <source>
        <strain evidence="2 3">SYSU G05006</strain>
    </source>
</reference>
<dbReference type="RefSeq" id="WP_220117102.1">
    <property type="nucleotide sequence ID" value="NZ_JAHZUY010000013.1"/>
</dbReference>
<comment type="caution">
    <text evidence="2">The sequence shown here is derived from an EMBL/GenBank/DDBJ whole genome shotgun (WGS) entry which is preliminary data.</text>
</comment>
<feature type="compositionally biased region" description="Low complexity" evidence="1">
    <location>
        <begin position="1"/>
        <end position="17"/>
    </location>
</feature>
<gene>
    <name evidence="2" type="ORF">K1J50_07585</name>
</gene>
<accession>A0ABS7F1G7</accession>
<proteinExistence type="predicted"/>
<evidence type="ECO:0000313" key="2">
    <source>
        <dbReference type="EMBL" id="MBW8269348.1"/>
    </source>
</evidence>
<keyword evidence="3" id="KW-1185">Reference proteome</keyword>
<dbReference type="InterPro" id="IPR007709">
    <property type="entry name" value="N-FG_amidohydro"/>
</dbReference>
<name>A0ABS7F1G7_9PROT</name>
<dbReference type="Proteomes" id="UP001519924">
    <property type="component" value="Unassembled WGS sequence"/>
</dbReference>
<feature type="region of interest" description="Disordered" evidence="1">
    <location>
        <begin position="1"/>
        <end position="28"/>
    </location>
</feature>
<evidence type="ECO:0000313" key="3">
    <source>
        <dbReference type="Proteomes" id="UP001519924"/>
    </source>
</evidence>
<dbReference type="Pfam" id="PF05013">
    <property type="entry name" value="FGase"/>
    <property type="match status" value="1"/>
</dbReference>